<reference evidence="2 3" key="2">
    <citation type="journal article" date="2010" name="Nucleic Acids Res.">
        <title>BeetleBase in 2010: revisions to provide comprehensive genomic information for Tribolium castaneum.</title>
        <authorList>
            <person name="Kim H.S."/>
            <person name="Murphy T."/>
            <person name="Xia J."/>
            <person name="Caragea D."/>
            <person name="Park Y."/>
            <person name="Beeman R.W."/>
            <person name="Lorenzen M.D."/>
            <person name="Butcher S."/>
            <person name="Manak J.R."/>
            <person name="Brown S.J."/>
        </authorList>
    </citation>
    <scope>GENOME REANNOTATION</scope>
    <source>
        <strain evidence="2 3">Georgia GA2</strain>
    </source>
</reference>
<dbReference type="InParanoid" id="D6WJP5"/>
<sequence length="85" mass="9804">MMLDLVSYGSTRRRRQHRPRFVQNRAKLHEISNKNKHTTRTQTAPRTIPPAIIEISRLQNSQQTGISLVLLRVMQSTTRPSVVTV</sequence>
<keyword evidence="3" id="KW-1185">Reference proteome</keyword>
<reference evidence="2 3" key="1">
    <citation type="journal article" date="2008" name="Nature">
        <title>The genome of the model beetle and pest Tribolium castaneum.</title>
        <authorList>
            <consortium name="Tribolium Genome Sequencing Consortium"/>
            <person name="Richards S."/>
            <person name="Gibbs R.A."/>
            <person name="Weinstock G.M."/>
            <person name="Brown S.J."/>
            <person name="Denell R."/>
            <person name="Beeman R.W."/>
            <person name="Gibbs R."/>
            <person name="Beeman R.W."/>
            <person name="Brown S.J."/>
            <person name="Bucher G."/>
            <person name="Friedrich M."/>
            <person name="Grimmelikhuijzen C.J."/>
            <person name="Klingler M."/>
            <person name="Lorenzen M."/>
            <person name="Richards S."/>
            <person name="Roth S."/>
            <person name="Schroder R."/>
            <person name="Tautz D."/>
            <person name="Zdobnov E.M."/>
            <person name="Muzny D."/>
            <person name="Gibbs R.A."/>
            <person name="Weinstock G.M."/>
            <person name="Attaway T."/>
            <person name="Bell S."/>
            <person name="Buhay C.J."/>
            <person name="Chandrabose M.N."/>
            <person name="Chavez D."/>
            <person name="Clerk-Blankenburg K.P."/>
            <person name="Cree A."/>
            <person name="Dao M."/>
            <person name="Davis C."/>
            <person name="Chacko J."/>
            <person name="Dinh H."/>
            <person name="Dugan-Rocha S."/>
            <person name="Fowler G."/>
            <person name="Garner T.T."/>
            <person name="Garnes J."/>
            <person name="Gnirke A."/>
            <person name="Hawes A."/>
            <person name="Hernandez J."/>
            <person name="Hines S."/>
            <person name="Holder M."/>
            <person name="Hume J."/>
            <person name="Jhangiani S.N."/>
            <person name="Joshi V."/>
            <person name="Khan Z.M."/>
            <person name="Jackson L."/>
            <person name="Kovar C."/>
            <person name="Kowis A."/>
            <person name="Lee S."/>
            <person name="Lewis L.R."/>
            <person name="Margolis J."/>
            <person name="Morgan M."/>
            <person name="Nazareth L.V."/>
            <person name="Nguyen N."/>
            <person name="Okwuonu G."/>
            <person name="Parker D."/>
            <person name="Richards S."/>
            <person name="Ruiz S.J."/>
            <person name="Santibanez J."/>
            <person name="Savard J."/>
            <person name="Scherer S.E."/>
            <person name="Schneider B."/>
            <person name="Sodergren E."/>
            <person name="Tautz D."/>
            <person name="Vattahil S."/>
            <person name="Villasana D."/>
            <person name="White C.S."/>
            <person name="Wright R."/>
            <person name="Park Y."/>
            <person name="Beeman R.W."/>
            <person name="Lord J."/>
            <person name="Oppert B."/>
            <person name="Lorenzen M."/>
            <person name="Brown S."/>
            <person name="Wang L."/>
            <person name="Savard J."/>
            <person name="Tautz D."/>
            <person name="Richards S."/>
            <person name="Weinstock G."/>
            <person name="Gibbs R.A."/>
            <person name="Liu Y."/>
            <person name="Worley K."/>
            <person name="Weinstock G."/>
            <person name="Elsik C.G."/>
            <person name="Reese J.T."/>
            <person name="Elhaik E."/>
            <person name="Landan G."/>
            <person name="Graur D."/>
            <person name="Arensburger P."/>
            <person name="Atkinson P."/>
            <person name="Beeman R.W."/>
            <person name="Beidler J."/>
            <person name="Brown S.J."/>
            <person name="Demuth J.P."/>
            <person name="Drury D.W."/>
            <person name="Du Y.Z."/>
            <person name="Fujiwara H."/>
            <person name="Lorenzen M."/>
            <person name="Maselli V."/>
            <person name="Osanai M."/>
            <person name="Park Y."/>
            <person name="Robertson H.M."/>
            <person name="Tu Z."/>
            <person name="Wang J.J."/>
            <person name="Wang S."/>
            <person name="Richards S."/>
            <person name="Song H."/>
            <person name="Zhang L."/>
            <person name="Sodergren E."/>
            <person name="Werner D."/>
            <person name="Stanke M."/>
            <person name="Morgenstern B."/>
            <person name="Solovyev V."/>
            <person name="Kosarev P."/>
            <person name="Brown G."/>
            <person name="Chen H.C."/>
            <person name="Ermolaeva O."/>
            <person name="Hlavina W."/>
            <person name="Kapustin Y."/>
            <person name="Kiryutin B."/>
            <person name="Kitts P."/>
            <person name="Maglott D."/>
            <person name="Pruitt K."/>
            <person name="Sapojnikov V."/>
            <person name="Souvorov A."/>
            <person name="Mackey A.J."/>
            <person name="Waterhouse R.M."/>
            <person name="Wyder S."/>
            <person name="Zdobnov E.M."/>
            <person name="Zdobnov E.M."/>
            <person name="Wyder S."/>
            <person name="Kriventseva E.V."/>
            <person name="Kadowaki T."/>
            <person name="Bork P."/>
            <person name="Aranda M."/>
            <person name="Bao R."/>
            <person name="Beermann A."/>
            <person name="Berns N."/>
            <person name="Bolognesi R."/>
            <person name="Bonneton F."/>
            <person name="Bopp D."/>
            <person name="Brown S.J."/>
            <person name="Bucher G."/>
            <person name="Butts T."/>
            <person name="Chaumot A."/>
            <person name="Denell R.E."/>
            <person name="Ferrier D.E."/>
            <person name="Friedrich M."/>
            <person name="Gordon C.M."/>
            <person name="Jindra M."/>
            <person name="Klingler M."/>
            <person name="Lan Q."/>
            <person name="Lattorff H.M."/>
            <person name="Laudet V."/>
            <person name="von Levetsow C."/>
            <person name="Liu Z."/>
            <person name="Lutz R."/>
            <person name="Lynch J.A."/>
            <person name="da Fonseca R.N."/>
            <person name="Posnien N."/>
            <person name="Reuter R."/>
            <person name="Roth S."/>
            <person name="Savard J."/>
            <person name="Schinko J.B."/>
            <person name="Schmitt C."/>
            <person name="Schoppmeier M."/>
            <person name="Schroder R."/>
            <person name="Shippy T.D."/>
            <person name="Simonnet F."/>
            <person name="Marques-Souza H."/>
            <person name="Tautz D."/>
            <person name="Tomoyasu Y."/>
            <person name="Trauner J."/>
            <person name="Van der Zee M."/>
            <person name="Vervoort M."/>
            <person name="Wittkopp N."/>
            <person name="Wimmer E.A."/>
            <person name="Yang X."/>
            <person name="Jones A.K."/>
            <person name="Sattelle D.B."/>
            <person name="Ebert P.R."/>
            <person name="Nelson D."/>
            <person name="Scott J.G."/>
            <person name="Beeman R.W."/>
            <person name="Muthukrishnan S."/>
            <person name="Kramer K.J."/>
            <person name="Arakane Y."/>
            <person name="Beeman R.W."/>
            <person name="Zhu Q."/>
            <person name="Hogenkamp D."/>
            <person name="Dixit R."/>
            <person name="Oppert B."/>
            <person name="Jiang H."/>
            <person name="Zou Z."/>
            <person name="Marshall J."/>
            <person name="Elpidina E."/>
            <person name="Vinokurov K."/>
            <person name="Oppert C."/>
            <person name="Zou Z."/>
            <person name="Evans J."/>
            <person name="Lu Z."/>
            <person name="Zhao P."/>
            <person name="Sumathipala N."/>
            <person name="Altincicek B."/>
            <person name="Vilcinskas A."/>
            <person name="Williams M."/>
            <person name="Hultmark D."/>
            <person name="Hetru C."/>
            <person name="Jiang H."/>
            <person name="Grimmelikhuijzen C.J."/>
            <person name="Hauser F."/>
            <person name="Cazzamali G."/>
            <person name="Williamson M."/>
            <person name="Park Y."/>
            <person name="Li B."/>
            <person name="Tanaka Y."/>
            <person name="Predel R."/>
            <person name="Neupert S."/>
            <person name="Schachtner J."/>
            <person name="Verleyen P."/>
            <person name="Raible F."/>
            <person name="Bork P."/>
            <person name="Friedrich M."/>
            <person name="Walden K.K."/>
            <person name="Robertson H.M."/>
            <person name="Angeli S."/>
            <person name="Foret S."/>
            <person name="Bucher G."/>
            <person name="Schuetz S."/>
            <person name="Maleszka R."/>
            <person name="Wimmer E.A."/>
            <person name="Beeman R.W."/>
            <person name="Lorenzen M."/>
            <person name="Tomoyasu Y."/>
            <person name="Miller S.C."/>
            <person name="Grossmann D."/>
            <person name="Bucher G."/>
        </authorList>
    </citation>
    <scope>NUCLEOTIDE SEQUENCE [LARGE SCALE GENOMIC DNA]</scope>
    <source>
        <strain evidence="2 3">Georgia GA2</strain>
    </source>
</reference>
<dbReference type="EMBL" id="KQ971343">
    <property type="protein sequence ID" value="EFA03116.1"/>
    <property type="molecule type" value="Genomic_DNA"/>
</dbReference>
<proteinExistence type="predicted"/>
<accession>D6WJP5</accession>
<evidence type="ECO:0000256" key="1">
    <source>
        <dbReference type="SAM" id="MobiDB-lite"/>
    </source>
</evidence>
<feature type="region of interest" description="Disordered" evidence="1">
    <location>
        <begin position="28"/>
        <end position="47"/>
    </location>
</feature>
<name>D6WJP5_TRICA</name>
<gene>
    <name evidence="2" type="primary">GLEAN_13026</name>
    <name evidence="2" type="ORF">TcasGA2_TC013026</name>
</gene>
<dbReference type="Proteomes" id="UP000007266">
    <property type="component" value="Linkage group 5"/>
</dbReference>
<evidence type="ECO:0000313" key="2">
    <source>
        <dbReference type="EMBL" id="EFA03116.1"/>
    </source>
</evidence>
<dbReference type="HOGENOM" id="CLU_2515583_0_0_1"/>
<dbReference type="AlphaFoldDB" id="D6WJP5"/>
<protein>
    <submittedName>
        <fullName evidence="2">Uncharacterized protein</fullName>
    </submittedName>
</protein>
<evidence type="ECO:0000313" key="3">
    <source>
        <dbReference type="Proteomes" id="UP000007266"/>
    </source>
</evidence>
<organism evidence="2 3">
    <name type="scientific">Tribolium castaneum</name>
    <name type="common">Red flour beetle</name>
    <dbReference type="NCBI Taxonomy" id="7070"/>
    <lineage>
        <taxon>Eukaryota</taxon>
        <taxon>Metazoa</taxon>
        <taxon>Ecdysozoa</taxon>
        <taxon>Arthropoda</taxon>
        <taxon>Hexapoda</taxon>
        <taxon>Insecta</taxon>
        <taxon>Pterygota</taxon>
        <taxon>Neoptera</taxon>
        <taxon>Endopterygota</taxon>
        <taxon>Coleoptera</taxon>
        <taxon>Polyphaga</taxon>
        <taxon>Cucujiformia</taxon>
        <taxon>Tenebrionidae</taxon>
        <taxon>Tenebrionidae incertae sedis</taxon>
        <taxon>Tribolium</taxon>
    </lineage>
</organism>